<comment type="caution">
    <text evidence="1">The sequence shown here is derived from an EMBL/GenBank/DDBJ whole genome shotgun (WGS) entry which is preliminary data.</text>
</comment>
<evidence type="ECO:0000313" key="2">
    <source>
        <dbReference type="Proteomes" id="UP000019335"/>
    </source>
</evidence>
<accession>W7TZ45</accession>
<dbReference type="Proteomes" id="UP000019335">
    <property type="component" value="Chromosome 10"/>
</dbReference>
<name>W7TZ45_9STRA</name>
<evidence type="ECO:0000313" key="1">
    <source>
        <dbReference type="EMBL" id="EWM25679.1"/>
    </source>
</evidence>
<sequence>MHTTPVCPPRASSLRRERRKWELVAGIAVMRDEEREGDEWGGGGGVKGGEGSFVMGLVGCVNERVQRGKKSNGPCHEKKIGKKRPYVGRHCVALKFLFSFGRQR</sequence>
<dbReference type="EMBL" id="AZIL01000853">
    <property type="protein sequence ID" value="EWM25679.1"/>
    <property type="molecule type" value="Genomic_DNA"/>
</dbReference>
<keyword evidence="2" id="KW-1185">Reference proteome</keyword>
<organism evidence="1 2">
    <name type="scientific">Nannochloropsis gaditana</name>
    <dbReference type="NCBI Taxonomy" id="72520"/>
    <lineage>
        <taxon>Eukaryota</taxon>
        <taxon>Sar</taxon>
        <taxon>Stramenopiles</taxon>
        <taxon>Ochrophyta</taxon>
        <taxon>Eustigmatophyceae</taxon>
        <taxon>Eustigmatales</taxon>
        <taxon>Monodopsidaceae</taxon>
        <taxon>Nannochloropsis</taxon>
    </lineage>
</organism>
<dbReference type="AlphaFoldDB" id="W7TZ45"/>
<protein>
    <submittedName>
        <fullName evidence="1">Uncharacterized protein</fullName>
    </submittedName>
</protein>
<proteinExistence type="predicted"/>
<gene>
    <name evidence="1" type="ORF">Naga_100387g1</name>
</gene>
<reference evidence="1 2" key="1">
    <citation type="journal article" date="2014" name="Mol. Plant">
        <title>Chromosome Scale Genome Assembly and Transcriptome Profiling of Nannochloropsis gaditana in Nitrogen Depletion.</title>
        <authorList>
            <person name="Corteggiani Carpinelli E."/>
            <person name="Telatin A."/>
            <person name="Vitulo N."/>
            <person name="Forcato C."/>
            <person name="D'Angelo M."/>
            <person name="Schiavon R."/>
            <person name="Vezzi A."/>
            <person name="Giacometti G.M."/>
            <person name="Morosinotto T."/>
            <person name="Valle G."/>
        </authorList>
    </citation>
    <scope>NUCLEOTIDE SEQUENCE [LARGE SCALE GENOMIC DNA]</scope>
    <source>
        <strain evidence="1 2">B-31</strain>
    </source>
</reference>